<keyword evidence="5" id="KW-0539">Nucleus</keyword>
<comment type="caution">
    <text evidence="9">The sequence shown here is derived from an EMBL/GenBank/DDBJ whole genome shotgun (WGS) entry which is preliminary data.</text>
</comment>
<keyword evidence="3" id="KW-0863">Zinc-finger</keyword>
<dbReference type="Pfam" id="PF23380">
    <property type="entry name" value="VIN3_C"/>
    <property type="match status" value="1"/>
</dbReference>
<protein>
    <recommendedName>
        <fullName evidence="11">Oberon PHD finger domain-containing protein</fullName>
    </recommendedName>
</protein>
<dbReference type="InterPro" id="IPR044514">
    <property type="entry name" value="VIN3-like"/>
</dbReference>
<proteinExistence type="predicted"/>
<keyword evidence="10" id="KW-1185">Reference proteome</keyword>
<comment type="subcellular location">
    <subcellularLocation>
        <location evidence="1">Nucleus</location>
    </subcellularLocation>
</comment>
<dbReference type="InterPro" id="IPR036116">
    <property type="entry name" value="FN3_sf"/>
</dbReference>
<keyword evidence="2" id="KW-0479">Metal-binding</keyword>
<evidence type="ECO:0000259" key="7">
    <source>
        <dbReference type="Pfam" id="PF23376"/>
    </source>
</evidence>
<feature type="domain" description="Oberon-like PHD finger" evidence="6">
    <location>
        <begin position="137"/>
        <end position="256"/>
    </location>
</feature>
<dbReference type="Pfam" id="PF23376">
    <property type="entry name" value="Fn3_VIN3"/>
    <property type="match status" value="1"/>
</dbReference>
<dbReference type="AlphaFoldDB" id="A0AAD3XV36"/>
<dbReference type="Proteomes" id="UP001279734">
    <property type="component" value="Unassembled WGS sequence"/>
</dbReference>
<evidence type="ECO:0008006" key="11">
    <source>
        <dbReference type="Google" id="ProtNLM"/>
    </source>
</evidence>
<dbReference type="GO" id="GO:0040029">
    <property type="term" value="P:epigenetic regulation of gene expression"/>
    <property type="evidence" value="ECO:0007669"/>
    <property type="project" value="InterPro"/>
</dbReference>
<organism evidence="9 10">
    <name type="scientific">Nepenthes gracilis</name>
    <name type="common">Slender pitcher plant</name>
    <dbReference type="NCBI Taxonomy" id="150966"/>
    <lineage>
        <taxon>Eukaryota</taxon>
        <taxon>Viridiplantae</taxon>
        <taxon>Streptophyta</taxon>
        <taxon>Embryophyta</taxon>
        <taxon>Tracheophyta</taxon>
        <taxon>Spermatophyta</taxon>
        <taxon>Magnoliopsida</taxon>
        <taxon>eudicotyledons</taxon>
        <taxon>Gunneridae</taxon>
        <taxon>Pentapetalae</taxon>
        <taxon>Caryophyllales</taxon>
        <taxon>Nepenthaceae</taxon>
        <taxon>Nepenthes</taxon>
    </lineage>
</organism>
<dbReference type="GO" id="GO:0005634">
    <property type="term" value="C:nucleus"/>
    <property type="evidence" value="ECO:0007669"/>
    <property type="project" value="UniProtKB-SubCell"/>
</dbReference>
<evidence type="ECO:0000256" key="5">
    <source>
        <dbReference type="ARBA" id="ARBA00023242"/>
    </source>
</evidence>
<name>A0AAD3XV36_NEPGR</name>
<feature type="domain" description="VIN3-like C-terminal" evidence="8">
    <location>
        <begin position="492"/>
        <end position="564"/>
    </location>
</feature>
<reference evidence="9" key="1">
    <citation type="submission" date="2023-05" db="EMBL/GenBank/DDBJ databases">
        <title>Nepenthes gracilis genome sequencing.</title>
        <authorList>
            <person name="Fukushima K."/>
        </authorList>
    </citation>
    <scope>NUCLEOTIDE SEQUENCE</scope>
    <source>
        <strain evidence="9">SING2019-196</strain>
    </source>
</reference>
<dbReference type="PANTHER" id="PTHR46286">
    <property type="entry name" value="VIN3-LIKE PROTEIN 2-RELATED"/>
    <property type="match status" value="1"/>
</dbReference>
<evidence type="ECO:0000259" key="6">
    <source>
        <dbReference type="Pfam" id="PF07227"/>
    </source>
</evidence>
<dbReference type="InterPro" id="IPR032881">
    <property type="entry name" value="Oberon-like_PHD"/>
</dbReference>
<dbReference type="InterPro" id="IPR056990">
    <property type="entry name" value="VIN3-like_C"/>
</dbReference>
<dbReference type="GO" id="GO:0010048">
    <property type="term" value="P:vernalization response"/>
    <property type="evidence" value="ECO:0007669"/>
    <property type="project" value="InterPro"/>
</dbReference>
<dbReference type="GO" id="GO:0008270">
    <property type="term" value="F:zinc ion binding"/>
    <property type="evidence" value="ECO:0007669"/>
    <property type="project" value="UniProtKB-KW"/>
</dbReference>
<sequence length="586" mass="66968">MGGKYAGFVLNPEKCSQLTLVEKRELVHEIAQYSDDAPQILSSFSRRELLEMICAEMGKQRKYTGFTKGRMIDFLLKLVSGYSKKENADRILAISPTNSYTGAERQKKNENPSELHNMLVDINAMKVKEEQFKFLLCENLACRATLSPAYGFCRRCSCCICHHYDDNKDPSLWLTCNSDPPNANGSCGISCHLKCAIEHDRAGIMKKASCTKLDGRFRCIFCGKVNDLMSTWRKQLMVAKEARRVDVLCLRISLCFKILDGTEKYKDLHKHVSSAVKKLKEELGPLDLVNSKMGRGIVNRLACGAEVRKLCAYALQSFNDFSYDPDPYPTCQKNSISFKIHFEECSPTSVVIALEYEDHLFEELLGCQIWHQKSSLKAYPKKPTCIVLCPENKFKVTNLKPSTEYKCKVSLFSCTAILSTWEAKWVTASSKRKWVLDSDEEPPREQNITTDQDCLKLRSLDDINNMPFGSPPLMPTTPSKVDGKQDLRRWKESEFEYCVRVIKYLEHEGYFDMEFRVKFLTWFSLKATMQERRVVSAFADAMIDDPSSLAEQLIDTFSEEICGEKSGSQHGICTRFQHGICTRLWH</sequence>
<dbReference type="InterPro" id="IPR058585">
    <property type="entry name" value="Fn3_VIN3"/>
</dbReference>
<evidence type="ECO:0000256" key="3">
    <source>
        <dbReference type="ARBA" id="ARBA00022771"/>
    </source>
</evidence>
<evidence type="ECO:0000256" key="2">
    <source>
        <dbReference type="ARBA" id="ARBA00022723"/>
    </source>
</evidence>
<accession>A0AAD3XV36</accession>
<gene>
    <name evidence="9" type="ORF">Nepgr_019301</name>
</gene>
<evidence type="ECO:0000256" key="4">
    <source>
        <dbReference type="ARBA" id="ARBA00022833"/>
    </source>
</evidence>
<evidence type="ECO:0000256" key="1">
    <source>
        <dbReference type="ARBA" id="ARBA00004123"/>
    </source>
</evidence>
<keyword evidence="4" id="KW-0862">Zinc</keyword>
<dbReference type="Pfam" id="PF07227">
    <property type="entry name" value="PHD_Oberon"/>
    <property type="match status" value="1"/>
</dbReference>
<dbReference type="PANTHER" id="PTHR46286:SF6">
    <property type="entry name" value="OS08G0220600 PROTEIN"/>
    <property type="match status" value="1"/>
</dbReference>
<evidence type="ECO:0000259" key="8">
    <source>
        <dbReference type="Pfam" id="PF23380"/>
    </source>
</evidence>
<evidence type="ECO:0000313" key="10">
    <source>
        <dbReference type="Proteomes" id="UP001279734"/>
    </source>
</evidence>
<evidence type="ECO:0000313" key="9">
    <source>
        <dbReference type="EMBL" id="GMH17460.1"/>
    </source>
</evidence>
<dbReference type="SUPFAM" id="SSF49265">
    <property type="entry name" value="Fibronectin type III"/>
    <property type="match status" value="1"/>
</dbReference>
<dbReference type="EMBL" id="BSYO01000018">
    <property type="protein sequence ID" value="GMH17460.1"/>
    <property type="molecule type" value="Genomic_DNA"/>
</dbReference>
<feature type="domain" description="VIN3-like fibronectin type-III" evidence="7">
    <location>
        <begin position="340"/>
        <end position="427"/>
    </location>
</feature>